<evidence type="ECO:0008006" key="3">
    <source>
        <dbReference type="Google" id="ProtNLM"/>
    </source>
</evidence>
<name>A0ABV4UA16_9BACT</name>
<sequence>MNEFARIRKAHRDGMGIRAMARQFDHSPKTIRKALADPEPAPYTLKQPRSAPKLGPFHAVIEQILRDGEQAPPKQRRTAMQIYRRLCEPEHGYTGGYDQVRRYVGQRCEAARQTFIPLAHDPGRRLEADFGHIYVDYPDGRRQVPVLLTT</sequence>
<accession>A0ABV4UA16</accession>
<dbReference type="PANTHER" id="PTHR35004">
    <property type="entry name" value="TRANSPOSASE RV3428C-RELATED"/>
    <property type="match status" value="1"/>
</dbReference>
<keyword evidence="2" id="KW-1185">Reference proteome</keyword>
<dbReference type="PANTHER" id="PTHR35004:SF7">
    <property type="entry name" value="INTEGRASE PROTEIN"/>
    <property type="match status" value="1"/>
</dbReference>
<dbReference type="EMBL" id="JBGUBD010000020">
    <property type="protein sequence ID" value="MFA9480396.1"/>
    <property type="molecule type" value="Genomic_DNA"/>
</dbReference>
<gene>
    <name evidence="1" type="ORF">ACERK3_19170</name>
</gene>
<dbReference type="Proteomes" id="UP001575105">
    <property type="component" value="Unassembled WGS sequence"/>
</dbReference>
<evidence type="ECO:0000313" key="1">
    <source>
        <dbReference type="EMBL" id="MFA9480396.1"/>
    </source>
</evidence>
<dbReference type="RefSeq" id="WP_425347316.1">
    <property type="nucleotide sequence ID" value="NZ_JBGUBD010000020.1"/>
</dbReference>
<organism evidence="1 2">
    <name type="scientific">Natronomicrosphaera hydrolytica</name>
    <dbReference type="NCBI Taxonomy" id="3242702"/>
    <lineage>
        <taxon>Bacteria</taxon>
        <taxon>Pseudomonadati</taxon>
        <taxon>Planctomycetota</taxon>
        <taxon>Phycisphaerae</taxon>
        <taxon>Phycisphaerales</taxon>
        <taxon>Phycisphaeraceae</taxon>
        <taxon>Natronomicrosphaera</taxon>
    </lineage>
</organism>
<protein>
    <recommendedName>
        <fullName evidence="3">Transposase</fullName>
    </recommendedName>
</protein>
<reference evidence="1 2" key="1">
    <citation type="submission" date="2024-08" db="EMBL/GenBank/DDBJ databases">
        <title>Whole-genome sequencing of halo(alkali)philic microorganisms from hypersaline lakes.</title>
        <authorList>
            <person name="Sorokin D.Y."/>
            <person name="Merkel A.Y."/>
            <person name="Messina E."/>
            <person name="Yakimov M."/>
        </authorList>
    </citation>
    <scope>NUCLEOTIDE SEQUENCE [LARGE SCALE GENOMIC DNA]</scope>
    <source>
        <strain evidence="1 2">AB-hyl4</strain>
    </source>
</reference>
<comment type="caution">
    <text evidence="1">The sequence shown here is derived from an EMBL/GenBank/DDBJ whole genome shotgun (WGS) entry which is preliminary data.</text>
</comment>
<evidence type="ECO:0000313" key="2">
    <source>
        <dbReference type="Proteomes" id="UP001575105"/>
    </source>
</evidence>
<proteinExistence type="predicted"/>